<gene>
    <name evidence="3" type="ORF">HPT30_11340</name>
</gene>
<reference evidence="3" key="1">
    <citation type="submission" date="2020-06" db="EMBL/GenBank/DDBJ databases">
        <title>Paenibacillus sp. nov., isolated from soil.</title>
        <authorList>
            <person name="Seo Y.L."/>
        </authorList>
    </citation>
    <scope>NUCLEOTIDE SEQUENCE [LARGE SCALE GENOMIC DNA]</scope>
    <source>
        <strain evidence="3">JW14</strain>
    </source>
</reference>
<dbReference type="PRINTS" id="PR00081">
    <property type="entry name" value="GDHRDH"/>
</dbReference>
<name>A0A850ESJ2_9BACL</name>
<evidence type="ECO:0000259" key="2">
    <source>
        <dbReference type="SMART" id="SM00822"/>
    </source>
</evidence>
<dbReference type="SUPFAM" id="SSF51735">
    <property type="entry name" value="NAD(P)-binding Rossmann-fold domains"/>
    <property type="match status" value="1"/>
</dbReference>
<comment type="similarity">
    <text evidence="1">Belongs to the short-chain dehydrogenases/reductases (SDR) family.</text>
</comment>
<dbReference type="SMART" id="SM00822">
    <property type="entry name" value="PKS_KR"/>
    <property type="match status" value="1"/>
</dbReference>
<sequence>MNKSPYSLEGRIILVTGASSGIGRVIARVLDQFGARLILMGRNEQALTRTLESLDSNKKHLVAPFDLNDLHEIKKWMSEFTVKHSIKLDGAVHSAGIQYTLPLRINDIDHYEDIIRINFKAGAALLQSMLNRKHANSKFSFIFISSVMGSVGEAGITAYASSKGAINSFVKSAALEVAAQKGRVNAIAPGFVVSEMSDELFSKLTEEQRRKIIAKHPLGIGSSEDVAYGVVYLLSEAAKWITGTVLTVDGGYTCH</sequence>
<accession>A0A850ESJ2</accession>
<feature type="domain" description="Ketoreductase" evidence="2">
    <location>
        <begin position="11"/>
        <end position="194"/>
    </location>
</feature>
<dbReference type="PROSITE" id="PS00061">
    <property type="entry name" value="ADH_SHORT"/>
    <property type="match status" value="1"/>
</dbReference>
<evidence type="ECO:0000256" key="1">
    <source>
        <dbReference type="ARBA" id="ARBA00006484"/>
    </source>
</evidence>
<dbReference type="Pfam" id="PF13561">
    <property type="entry name" value="adh_short_C2"/>
    <property type="match status" value="1"/>
</dbReference>
<dbReference type="InterPro" id="IPR036291">
    <property type="entry name" value="NAD(P)-bd_dom_sf"/>
</dbReference>
<dbReference type="InterPro" id="IPR057326">
    <property type="entry name" value="KR_dom"/>
</dbReference>
<organism evidence="3 4">
    <name type="scientific">Paenibacillus agri</name>
    <dbReference type="NCBI Taxonomy" id="2744309"/>
    <lineage>
        <taxon>Bacteria</taxon>
        <taxon>Bacillati</taxon>
        <taxon>Bacillota</taxon>
        <taxon>Bacilli</taxon>
        <taxon>Bacillales</taxon>
        <taxon>Paenibacillaceae</taxon>
        <taxon>Paenibacillus</taxon>
    </lineage>
</organism>
<dbReference type="InterPro" id="IPR002347">
    <property type="entry name" value="SDR_fam"/>
</dbReference>
<dbReference type="AlphaFoldDB" id="A0A850ESJ2"/>
<dbReference type="InterPro" id="IPR020904">
    <property type="entry name" value="Sc_DH/Rdtase_CS"/>
</dbReference>
<dbReference type="Gene3D" id="3.40.50.720">
    <property type="entry name" value="NAD(P)-binding Rossmann-like Domain"/>
    <property type="match status" value="1"/>
</dbReference>
<dbReference type="RefSeq" id="WP_175371498.1">
    <property type="nucleotide sequence ID" value="NZ_JABWCS010000205.1"/>
</dbReference>
<proteinExistence type="inferred from homology"/>
<evidence type="ECO:0000313" key="3">
    <source>
        <dbReference type="EMBL" id="NUU60941.1"/>
    </source>
</evidence>
<dbReference type="EMBL" id="JABWCS010000205">
    <property type="protein sequence ID" value="NUU60941.1"/>
    <property type="molecule type" value="Genomic_DNA"/>
</dbReference>
<evidence type="ECO:0000313" key="4">
    <source>
        <dbReference type="Proteomes" id="UP000564806"/>
    </source>
</evidence>
<comment type="caution">
    <text evidence="3">The sequence shown here is derived from an EMBL/GenBank/DDBJ whole genome shotgun (WGS) entry which is preliminary data.</text>
</comment>
<keyword evidence="4" id="KW-1185">Reference proteome</keyword>
<dbReference type="Proteomes" id="UP000564806">
    <property type="component" value="Unassembled WGS sequence"/>
</dbReference>
<dbReference type="PANTHER" id="PTHR43975">
    <property type="entry name" value="ZGC:101858"/>
    <property type="match status" value="1"/>
</dbReference>
<protein>
    <submittedName>
        <fullName evidence="3">SDR family oxidoreductase</fullName>
    </submittedName>
</protein>
<dbReference type="PANTHER" id="PTHR43975:SF2">
    <property type="entry name" value="EG:BACR7A4.14 PROTEIN-RELATED"/>
    <property type="match status" value="1"/>
</dbReference>